<evidence type="ECO:0000256" key="12">
    <source>
        <dbReference type="SAM" id="MobiDB-lite"/>
    </source>
</evidence>
<keyword evidence="6" id="KW-0735">Signal-anchor</keyword>
<evidence type="ECO:0000256" key="5">
    <source>
        <dbReference type="ARBA" id="ARBA00022824"/>
    </source>
</evidence>
<dbReference type="GO" id="GO:0016020">
    <property type="term" value="C:membrane"/>
    <property type="evidence" value="ECO:0007669"/>
    <property type="project" value="UniProtKB-UniRule"/>
</dbReference>
<feature type="compositionally biased region" description="Low complexity" evidence="12">
    <location>
        <begin position="9"/>
        <end position="23"/>
    </location>
</feature>
<comment type="function">
    <text evidence="10">Catalytic component of the signal peptidase complex (SPC) which catalyzes the cleavage of N-terminal signal sequences from nascent proteins as they are translocated into the lumen of the endoplasmic reticulum. Specifically cleaves N-terminal signal peptides that contain a hydrophobic alpha-helix (h-region) shorter than 18-20 amino acids.</text>
</comment>
<keyword evidence="15" id="KW-1185">Reference proteome</keyword>
<evidence type="ECO:0000256" key="11">
    <source>
        <dbReference type="NCBIfam" id="TIGR02228"/>
    </source>
</evidence>
<comment type="subcellular location">
    <subcellularLocation>
        <location evidence="1">Endoplasmic reticulum membrane</location>
        <topology evidence="1">Single-pass type II membrane protein</topology>
    </subcellularLocation>
</comment>
<dbReference type="SUPFAM" id="SSF51306">
    <property type="entry name" value="LexA/Signal peptidase"/>
    <property type="match status" value="1"/>
</dbReference>
<protein>
    <recommendedName>
        <fullName evidence="9 11">Signal peptidase I</fullName>
        <ecNumber evidence="11">3.4.21.89</ecNumber>
    </recommendedName>
</protein>
<keyword evidence="8 13" id="KW-0472">Membrane</keyword>
<gene>
    <name evidence="14" type="ORF">FH969_11815</name>
</gene>
<keyword evidence="3 13" id="KW-0812">Transmembrane</keyword>
<feature type="region of interest" description="Disordered" evidence="12">
    <location>
        <begin position="197"/>
        <end position="218"/>
    </location>
</feature>
<evidence type="ECO:0000313" key="15">
    <source>
        <dbReference type="Proteomes" id="UP000313849"/>
    </source>
</evidence>
<dbReference type="GO" id="GO:0004252">
    <property type="term" value="F:serine-type endopeptidase activity"/>
    <property type="evidence" value="ECO:0007669"/>
    <property type="project" value="UniProtKB-UniRule"/>
</dbReference>
<dbReference type="RefSeq" id="WP_139987370.1">
    <property type="nucleotide sequence ID" value="NZ_VENP01000050.1"/>
</dbReference>
<comment type="caution">
    <text evidence="14">The sequence shown here is derived from an EMBL/GenBank/DDBJ whole genome shotgun (WGS) entry which is preliminary data.</text>
</comment>
<dbReference type="PRINTS" id="PR00728">
    <property type="entry name" value="SIGNALPTASE"/>
</dbReference>
<dbReference type="PANTHER" id="PTHR10806:SF6">
    <property type="entry name" value="SIGNAL PEPTIDASE COMPLEX CATALYTIC SUBUNIT SEC11"/>
    <property type="match status" value="1"/>
</dbReference>
<keyword evidence="2" id="KW-0645">Protease</keyword>
<dbReference type="EC" id="3.4.21.89" evidence="11"/>
<evidence type="ECO:0000256" key="10">
    <source>
        <dbReference type="ARBA" id="ARBA00045533"/>
    </source>
</evidence>
<keyword evidence="4 14" id="KW-0378">Hydrolase</keyword>
<feature type="compositionally biased region" description="Basic and acidic residues" evidence="12">
    <location>
        <begin position="24"/>
        <end position="33"/>
    </location>
</feature>
<evidence type="ECO:0000256" key="9">
    <source>
        <dbReference type="ARBA" id="ARBA00033305"/>
    </source>
</evidence>
<keyword evidence="7 13" id="KW-1133">Transmembrane helix</keyword>
<dbReference type="Gene3D" id="2.10.109.10">
    <property type="entry name" value="Umud Fragment, subunit A"/>
    <property type="match status" value="1"/>
</dbReference>
<accession>A0A5C5BBJ7</accession>
<sequence>MTTQHTLETLDPVDALDAPADPVTDTHHADHSAAPDTTGRGGVARRLRSAAGWLLIAVAAVLLWPAQWGGLTGLTVVSGHSMEPTFHTGDLVVTWRASGYEVGDIVSYTVPADQAGAGGRVIHRVSSVELVDGETVYTTRGDNNPADDPWTLTSADVTGTVLVHVPGVGALVGTSLLPLIAAGALGGVVTVLLWPTRPEDDEPAADGEPTDTDGEPTA</sequence>
<dbReference type="CDD" id="cd06530">
    <property type="entry name" value="S26_SPase_I"/>
    <property type="match status" value="1"/>
</dbReference>
<dbReference type="Proteomes" id="UP000313849">
    <property type="component" value="Unassembled WGS sequence"/>
</dbReference>
<evidence type="ECO:0000256" key="1">
    <source>
        <dbReference type="ARBA" id="ARBA00004648"/>
    </source>
</evidence>
<feature type="transmembrane region" description="Helical" evidence="13">
    <location>
        <begin position="170"/>
        <end position="194"/>
    </location>
</feature>
<evidence type="ECO:0000256" key="4">
    <source>
        <dbReference type="ARBA" id="ARBA00022801"/>
    </source>
</evidence>
<name>A0A5C5BBJ7_9MICO</name>
<dbReference type="OrthoDB" id="4315104at2"/>
<evidence type="ECO:0000256" key="8">
    <source>
        <dbReference type="ARBA" id="ARBA00023136"/>
    </source>
</evidence>
<organism evidence="14 15">
    <name type="scientific">Miniimonas arenae</name>
    <dbReference type="NCBI Taxonomy" id="676201"/>
    <lineage>
        <taxon>Bacteria</taxon>
        <taxon>Bacillati</taxon>
        <taxon>Actinomycetota</taxon>
        <taxon>Actinomycetes</taxon>
        <taxon>Micrococcales</taxon>
        <taxon>Beutenbergiaceae</taxon>
        <taxon>Miniimonas</taxon>
    </lineage>
</organism>
<feature type="region of interest" description="Disordered" evidence="12">
    <location>
        <begin position="1"/>
        <end position="42"/>
    </location>
</feature>
<dbReference type="InterPro" id="IPR001733">
    <property type="entry name" value="Peptidase_S26B"/>
</dbReference>
<dbReference type="InterPro" id="IPR019756">
    <property type="entry name" value="Pept_S26A_signal_pept_1_Ser-AS"/>
</dbReference>
<evidence type="ECO:0000256" key="13">
    <source>
        <dbReference type="SAM" id="Phobius"/>
    </source>
</evidence>
<dbReference type="PANTHER" id="PTHR10806">
    <property type="entry name" value="SIGNAL PEPTIDASE COMPLEX CATALYTIC SUBUNIT SEC11"/>
    <property type="match status" value="1"/>
</dbReference>
<evidence type="ECO:0000256" key="2">
    <source>
        <dbReference type="ARBA" id="ARBA00022670"/>
    </source>
</evidence>
<dbReference type="GO" id="GO:0006465">
    <property type="term" value="P:signal peptide processing"/>
    <property type="evidence" value="ECO:0007669"/>
    <property type="project" value="UniProtKB-UniRule"/>
</dbReference>
<dbReference type="AlphaFoldDB" id="A0A5C5BBJ7"/>
<evidence type="ECO:0000256" key="3">
    <source>
        <dbReference type="ARBA" id="ARBA00022692"/>
    </source>
</evidence>
<reference evidence="14 15" key="1">
    <citation type="submission" date="2019-06" db="EMBL/GenBank/DDBJ databases">
        <title>Draft genome sequence of Miniimonas arenae KCTC 19750T isolated from sea sand.</title>
        <authorList>
            <person name="Park S.-J."/>
        </authorList>
    </citation>
    <scope>NUCLEOTIDE SEQUENCE [LARGE SCALE GENOMIC DNA]</scope>
    <source>
        <strain evidence="14 15">KCTC 19750</strain>
    </source>
</reference>
<feature type="transmembrane region" description="Helical" evidence="13">
    <location>
        <begin position="50"/>
        <end position="68"/>
    </location>
</feature>
<dbReference type="InterPro" id="IPR019533">
    <property type="entry name" value="Peptidase_S26"/>
</dbReference>
<evidence type="ECO:0000256" key="6">
    <source>
        <dbReference type="ARBA" id="ARBA00022968"/>
    </source>
</evidence>
<dbReference type="GO" id="GO:0009003">
    <property type="term" value="F:signal peptidase activity"/>
    <property type="evidence" value="ECO:0007669"/>
    <property type="project" value="UniProtKB-EC"/>
</dbReference>
<dbReference type="EMBL" id="VENP01000050">
    <property type="protein sequence ID" value="TNU73355.1"/>
    <property type="molecule type" value="Genomic_DNA"/>
</dbReference>
<keyword evidence="5" id="KW-0256">Endoplasmic reticulum</keyword>
<proteinExistence type="predicted"/>
<evidence type="ECO:0000313" key="14">
    <source>
        <dbReference type="EMBL" id="TNU73355.1"/>
    </source>
</evidence>
<dbReference type="PROSITE" id="PS00501">
    <property type="entry name" value="SPASE_I_1"/>
    <property type="match status" value="1"/>
</dbReference>
<evidence type="ECO:0000256" key="7">
    <source>
        <dbReference type="ARBA" id="ARBA00022989"/>
    </source>
</evidence>
<dbReference type="InterPro" id="IPR036286">
    <property type="entry name" value="LexA/Signal_pep-like_sf"/>
</dbReference>
<dbReference type="NCBIfam" id="TIGR02228">
    <property type="entry name" value="sigpep_I_arch"/>
    <property type="match status" value="1"/>
</dbReference>
<feature type="compositionally biased region" description="Acidic residues" evidence="12">
    <location>
        <begin position="199"/>
        <end position="218"/>
    </location>
</feature>